<dbReference type="SMART" id="SM00862">
    <property type="entry name" value="Trans_reg_C"/>
    <property type="match status" value="1"/>
</dbReference>
<feature type="DNA-binding region" description="OmpR/PhoB-type" evidence="2">
    <location>
        <begin position="5"/>
        <end position="106"/>
    </location>
</feature>
<dbReference type="InterPro" id="IPR016032">
    <property type="entry name" value="Sig_transdc_resp-reg_C-effctor"/>
</dbReference>
<dbReference type="Gene3D" id="1.10.10.10">
    <property type="entry name" value="Winged helix-like DNA-binding domain superfamily/Winged helix DNA-binding domain"/>
    <property type="match status" value="1"/>
</dbReference>
<dbReference type="OrthoDB" id="799930at2"/>
<comment type="caution">
    <text evidence="5">The sequence shown here is derived from an EMBL/GenBank/DDBJ whole genome shotgun (WGS) entry which is preliminary data.</text>
</comment>
<dbReference type="PROSITE" id="PS51755">
    <property type="entry name" value="OMPR_PHOB"/>
    <property type="match status" value="1"/>
</dbReference>
<accession>A0A317PWK9</accession>
<evidence type="ECO:0000313" key="5">
    <source>
        <dbReference type="EMBL" id="PWW05879.1"/>
    </source>
</evidence>
<evidence type="ECO:0000256" key="1">
    <source>
        <dbReference type="ARBA" id="ARBA00023125"/>
    </source>
</evidence>
<dbReference type="Proteomes" id="UP000246744">
    <property type="component" value="Unassembled WGS sequence"/>
</dbReference>
<evidence type="ECO:0000313" key="6">
    <source>
        <dbReference type="Proteomes" id="UP000246744"/>
    </source>
</evidence>
<dbReference type="InterPro" id="IPR036388">
    <property type="entry name" value="WH-like_DNA-bd_sf"/>
</dbReference>
<evidence type="ECO:0000256" key="2">
    <source>
        <dbReference type="PROSITE-ProRule" id="PRU01091"/>
    </source>
</evidence>
<protein>
    <submittedName>
        <fullName evidence="5">DNA-binding winged helix-turn-helix (WHTH) protein</fullName>
    </submittedName>
</protein>
<evidence type="ECO:0000256" key="3">
    <source>
        <dbReference type="SAM" id="MobiDB-lite"/>
    </source>
</evidence>
<keyword evidence="1 2" id="KW-0238">DNA-binding</keyword>
<gene>
    <name evidence="5" type="ORF">DES37_112143</name>
</gene>
<dbReference type="GO" id="GO:0003677">
    <property type="term" value="F:DNA binding"/>
    <property type="evidence" value="ECO:0007669"/>
    <property type="project" value="UniProtKB-UniRule"/>
</dbReference>
<sequence>MALMEEFDCYIDNWKLDFSGESLVHNDTGEIRKLGEYPFRLLSELAGNAGKVLLKEELLAAVWPGRVVGINSLLTAVHSVRKAVDDDGHQQKIIHTVPKVGYCLSEAHLRQEPRKHTGPAEPEAVSALHPGSGCHPQNRHSAVGGSAPANTSSGTTVHRSVPERCVIALIIITAYIAICLDLFW</sequence>
<proteinExistence type="predicted"/>
<dbReference type="AlphaFoldDB" id="A0A317PWK9"/>
<dbReference type="EMBL" id="QGTS01000012">
    <property type="protein sequence ID" value="PWW05879.1"/>
    <property type="molecule type" value="Genomic_DNA"/>
</dbReference>
<dbReference type="RefSeq" id="WP_110027311.1">
    <property type="nucleotide sequence ID" value="NZ_QGTS01000012.1"/>
</dbReference>
<evidence type="ECO:0000259" key="4">
    <source>
        <dbReference type="PROSITE" id="PS51755"/>
    </source>
</evidence>
<dbReference type="SUPFAM" id="SSF46894">
    <property type="entry name" value="C-terminal effector domain of the bipartite response regulators"/>
    <property type="match status" value="1"/>
</dbReference>
<dbReference type="GO" id="GO:0000160">
    <property type="term" value="P:phosphorelay signal transduction system"/>
    <property type="evidence" value="ECO:0007669"/>
    <property type="project" value="InterPro"/>
</dbReference>
<organism evidence="5 6">
    <name type="scientific">Mangrovibacter plantisponsor</name>
    <dbReference type="NCBI Taxonomy" id="451513"/>
    <lineage>
        <taxon>Bacteria</taxon>
        <taxon>Pseudomonadati</taxon>
        <taxon>Pseudomonadota</taxon>
        <taxon>Gammaproteobacteria</taxon>
        <taxon>Enterobacterales</taxon>
        <taxon>Enterobacteriaceae</taxon>
        <taxon>Mangrovibacter</taxon>
    </lineage>
</organism>
<dbReference type="InterPro" id="IPR001867">
    <property type="entry name" value="OmpR/PhoB-type_DNA-bd"/>
</dbReference>
<feature type="region of interest" description="Disordered" evidence="3">
    <location>
        <begin position="111"/>
        <end position="156"/>
    </location>
</feature>
<keyword evidence="6" id="KW-1185">Reference proteome</keyword>
<dbReference type="GO" id="GO:0006355">
    <property type="term" value="P:regulation of DNA-templated transcription"/>
    <property type="evidence" value="ECO:0007669"/>
    <property type="project" value="InterPro"/>
</dbReference>
<dbReference type="Pfam" id="PF00486">
    <property type="entry name" value="Trans_reg_C"/>
    <property type="match status" value="1"/>
</dbReference>
<name>A0A317PWK9_9ENTR</name>
<reference evidence="5 6" key="1">
    <citation type="submission" date="2018-05" db="EMBL/GenBank/DDBJ databases">
        <title>Genomic Encyclopedia of Type Strains, Phase IV (KMG-IV): sequencing the most valuable type-strain genomes for metagenomic binning, comparative biology and taxonomic classification.</title>
        <authorList>
            <person name="Goeker M."/>
        </authorList>
    </citation>
    <scope>NUCLEOTIDE SEQUENCE [LARGE SCALE GENOMIC DNA]</scope>
    <source>
        <strain evidence="5 6">DSM 19579</strain>
    </source>
</reference>
<feature type="domain" description="OmpR/PhoB-type" evidence="4">
    <location>
        <begin position="5"/>
        <end position="106"/>
    </location>
</feature>
<dbReference type="CDD" id="cd00383">
    <property type="entry name" value="trans_reg_C"/>
    <property type="match status" value="1"/>
</dbReference>